<accession>A0A364V9E1</accession>
<feature type="compositionally biased region" description="Low complexity" evidence="1">
    <location>
        <begin position="159"/>
        <end position="169"/>
    </location>
</feature>
<feature type="region of interest" description="Disordered" evidence="1">
    <location>
        <begin position="152"/>
        <end position="182"/>
    </location>
</feature>
<reference evidence="2 3" key="1">
    <citation type="journal article" date="2018" name="Syst. Appl. Microbiol.">
        <title>Corynebacterium heidelbergense sp. nov., isolated from the preen glands of Egyptian geese (Alopochen aegyptiacus).</title>
        <authorList>
            <person name="Braun M.S."/>
            <person name="Wang E."/>
            <person name="Zimmermann S."/>
            <person name="Wink M."/>
        </authorList>
    </citation>
    <scope>NUCLEOTIDE SEQUENCE [LARGE SCALE GENOMIC DNA]</scope>
    <source>
        <strain evidence="2 3">DSM 104638</strain>
    </source>
</reference>
<evidence type="ECO:0000256" key="1">
    <source>
        <dbReference type="SAM" id="MobiDB-lite"/>
    </source>
</evidence>
<dbReference type="Proteomes" id="UP000251047">
    <property type="component" value="Unassembled WGS sequence"/>
</dbReference>
<sequence length="182" mass="20124">MSIYVNAYSTVRQVLPYVPAHLADGGARAGLPDSAQGLAYGPALHERSLAHDEYVDGQFLGPFVTDSDDARALQEHIDGFFGYAVALGHQRAGSYTAAVDSVARHIRTIRRQYVFERPDNYSPSDLREFSQWAEQANAIFLIQSDSEVRDAQGRDLLGTPPTSAPTHPAARARRDRIRGQLW</sequence>
<proteinExistence type="predicted"/>
<evidence type="ECO:0000313" key="2">
    <source>
        <dbReference type="EMBL" id="RAV33237.1"/>
    </source>
</evidence>
<dbReference type="EMBL" id="PHQP01000102">
    <property type="protein sequence ID" value="RAV33237.1"/>
    <property type="molecule type" value="Genomic_DNA"/>
</dbReference>
<protein>
    <submittedName>
        <fullName evidence="2">Uncharacterized protein</fullName>
    </submittedName>
</protein>
<name>A0A364V9E1_9CORY</name>
<dbReference type="AlphaFoldDB" id="A0A364V9E1"/>
<evidence type="ECO:0000313" key="3">
    <source>
        <dbReference type="Proteomes" id="UP000251047"/>
    </source>
</evidence>
<feature type="non-terminal residue" evidence="2">
    <location>
        <position position="182"/>
    </location>
</feature>
<comment type="caution">
    <text evidence="2">The sequence shown here is derived from an EMBL/GenBank/DDBJ whole genome shotgun (WGS) entry which is preliminary data.</text>
</comment>
<organism evidence="2 3">
    <name type="scientific">Corynebacterium heidelbergense</name>
    <dbReference type="NCBI Taxonomy" id="2055947"/>
    <lineage>
        <taxon>Bacteria</taxon>
        <taxon>Bacillati</taxon>
        <taxon>Actinomycetota</taxon>
        <taxon>Actinomycetes</taxon>
        <taxon>Mycobacteriales</taxon>
        <taxon>Corynebacteriaceae</taxon>
        <taxon>Corynebacterium</taxon>
    </lineage>
</organism>
<gene>
    <name evidence="2" type="ORF">CWC39_09575</name>
</gene>